<evidence type="ECO:0008006" key="3">
    <source>
        <dbReference type="Google" id="ProtNLM"/>
    </source>
</evidence>
<evidence type="ECO:0000313" key="2">
    <source>
        <dbReference type="Proteomes" id="UP000007815"/>
    </source>
</evidence>
<protein>
    <recommendedName>
        <fullName evidence="3">Transposase</fullName>
    </recommendedName>
</protein>
<reference evidence="1 2" key="1">
    <citation type="submission" date="2009-12" db="EMBL/GenBank/DDBJ databases">
        <authorList>
            <person name="Lefebure T."/>
            <person name="Cornejo O.E."/>
            <person name="Pavinski Bitar P.D."/>
            <person name="Lang P."/>
            <person name="Stanhope M.J."/>
        </authorList>
    </citation>
    <scope>NUCLEOTIDE SEQUENCE [LARGE SCALE GENOMIC DNA]</scope>
    <source>
        <strain evidence="1 2">FA-1</strain>
    </source>
</reference>
<dbReference type="EMBL" id="AJTZ01000003">
    <property type="protein sequence ID" value="EJN94890.1"/>
    <property type="molecule type" value="Genomic_DNA"/>
</dbReference>
<accession>A0ABN0GWJ1</accession>
<gene>
    <name evidence="1" type="ORF">SRA_00862</name>
</gene>
<sequence length="48" mass="5535">MIFLEPKFKRELISMVKKGSSQLVKYEQPKSQVNLNYDLIMSSLTSLA</sequence>
<keyword evidence="2" id="KW-1185">Reference proteome</keyword>
<name>A0ABN0GWJ1_STRRT</name>
<comment type="caution">
    <text evidence="1">The sequence shown here is derived from an EMBL/GenBank/DDBJ whole genome shotgun (WGS) entry which is preliminary data.</text>
</comment>
<evidence type="ECO:0000313" key="1">
    <source>
        <dbReference type="EMBL" id="EJN94890.1"/>
    </source>
</evidence>
<organism evidence="1 2">
    <name type="scientific">Streptococcus ratti FA-1 = DSM 20564</name>
    <dbReference type="NCBI Taxonomy" id="699248"/>
    <lineage>
        <taxon>Bacteria</taxon>
        <taxon>Bacillati</taxon>
        <taxon>Bacillota</taxon>
        <taxon>Bacilli</taxon>
        <taxon>Lactobacillales</taxon>
        <taxon>Streptococcaceae</taxon>
        <taxon>Streptococcus</taxon>
    </lineage>
</organism>
<proteinExistence type="predicted"/>
<dbReference type="Proteomes" id="UP000007815">
    <property type="component" value="Unassembled WGS sequence"/>
</dbReference>